<sequence>MQSTGLWCDAHKSCTHNTEDCVWLKQQNAQQNNRQDFNRPTHATQPPQTDFWINSNDIHGQ</sequence>
<dbReference type="AlphaFoldDB" id="A0A915I4U8"/>
<name>A0A915I4U8_ROMCU</name>
<reference evidence="3" key="1">
    <citation type="submission" date="2022-11" db="UniProtKB">
        <authorList>
            <consortium name="WormBaseParasite"/>
        </authorList>
    </citation>
    <scope>IDENTIFICATION</scope>
</reference>
<protein>
    <submittedName>
        <fullName evidence="3">Uncharacterized protein</fullName>
    </submittedName>
</protein>
<accession>A0A915I4U8</accession>
<dbReference type="WBParaSite" id="nRc.2.0.1.t08414-RA">
    <property type="protein sequence ID" value="nRc.2.0.1.t08414-RA"/>
    <property type="gene ID" value="nRc.2.0.1.g08414"/>
</dbReference>
<evidence type="ECO:0000313" key="3">
    <source>
        <dbReference type="WBParaSite" id="nRc.2.0.1.t08414-RA"/>
    </source>
</evidence>
<feature type="compositionally biased region" description="Polar residues" evidence="1">
    <location>
        <begin position="41"/>
        <end position="61"/>
    </location>
</feature>
<evidence type="ECO:0000256" key="1">
    <source>
        <dbReference type="SAM" id="MobiDB-lite"/>
    </source>
</evidence>
<organism evidence="2 3">
    <name type="scientific">Romanomermis culicivorax</name>
    <name type="common">Nematode worm</name>
    <dbReference type="NCBI Taxonomy" id="13658"/>
    <lineage>
        <taxon>Eukaryota</taxon>
        <taxon>Metazoa</taxon>
        <taxon>Ecdysozoa</taxon>
        <taxon>Nematoda</taxon>
        <taxon>Enoplea</taxon>
        <taxon>Dorylaimia</taxon>
        <taxon>Mermithida</taxon>
        <taxon>Mermithoidea</taxon>
        <taxon>Mermithidae</taxon>
        <taxon>Romanomermis</taxon>
    </lineage>
</organism>
<feature type="region of interest" description="Disordered" evidence="1">
    <location>
        <begin position="29"/>
        <end position="61"/>
    </location>
</feature>
<keyword evidence="2" id="KW-1185">Reference proteome</keyword>
<evidence type="ECO:0000313" key="2">
    <source>
        <dbReference type="Proteomes" id="UP000887565"/>
    </source>
</evidence>
<dbReference type="Proteomes" id="UP000887565">
    <property type="component" value="Unplaced"/>
</dbReference>
<proteinExistence type="predicted"/>